<evidence type="ECO:0000256" key="4">
    <source>
        <dbReference type="SAM" id="MobiDB-lite"/>
    </source>
</evidence>
<feature type="domain" description="ABC transporter" evidence="5">
    <location>
        <begin position="82"/>
        <end position="342"/>
    </location>
</feature>
<evidence type="ECO:0000259" key="5">
    <source>
        <dbReference type="PROSITE" id="PS50893"/>
    </source>
</evidence>
<dbReference type="InterPro" id="IPR017871">
    <property type="entry name" value="ABC_transporter-like_CS"/>
</dbReference>
<dbReference type="OrthoDB" id="6500128at2759"/>
<dbReference type="PANTHER" id="PTHR43023:SF3">
    <property type="entry name" value="PROTEIN TRIGALACTOSYLDIACYLGLYCEROL 3, CHLOROPLASTIC"/>
    <property type="match status" value="1"/>
</dbReference>
<evidence type="ECO:0000256" key="3">
    <source>
        <dbReference type="ARBA" id="ARBA00022840"/>
    </source>
</evidence>
<name>K8E9V2_9CHLO</name>
<feature type="compositionally biased region" description="Low complexity" evidence="4">
    <location>
        <begin position="9"/>
        <end position="26"/>
    </location>
</feature>
<sequence>MDRVLFSFASTSSSFSSSSSSSSSSSIRNHHNQFQRFTFYNEQHQRQQQQQRIRRRRRRLEAYTNASRYNNNDNIKDDDVLIELKDVRKQFGSKKVLDGVSLKIRRGEAVGIIGPSGTGKSTVLRVMAGLLLPDSGDVIIRGKKREGLASDEKNPSLKVGMVFQSAALFDSLTVGENVGFRLYEHSSLPESEIRKIVGESLTAVGLAGSEDKYPAQLSGGMKKRAALARAIIKDDIVNKENMGSTTAATGRIEEVVMYDEPTAGLDPIASTTIENLMRDLQDTPNHPSSSGVSSYIVVTHQHSTIRRAVDRLVFLHQGKVVWEGSATDFDRTNEPIVRQFATGALNGPISYT</sequence>
<dbReference type="GO" id="GO:0016887">
    <property type="term" value="F:ATP hydrolysis activity"/>
    <property type="evidence" value="ECO:0007669"/>
    <property type="project" value="InterPro"/>
</dbReference>
<dbReference type="GO" id="GO:0005524">
    <property type="term" value="F:ATP binding"/>
    <property type="evidence" value="ECO:0007669"/>
    <property type="project" value="UniProtKB-KW"/>
</dbReference>
<evidence type="ECO:0000313" key="6">
    <source>
        <dbReference type="EMBL" id="CCO14414.1"/>
    </source>
</evidence>
<dbReference type="GeneID" id="19018259"/>
<gene>
    <name evidence="6" type="ORF">Bathy01g05240</name>
</gene>
<dbReference type="PROSITE" id="PS50893">
    <property type="entry name" value="ABC_TRANSPORTER_2"/>
    <property type="match status" value="1"/>
</dbReference>
<proteinExistence type="predicted"/>
<keyword evidence="2" id="KW-0547">Nucleotide-binding</keyword>
<dbReference type="SUPFAM" id="SSF52540">
    <property type="entry name" value="P-loop containing nucleoside triphosphate hydrolases"/>
    <property type="match status" value="1"/>
</dbReference>
<dbReference type="InterPro" id="IPR027417">
    <property type="entry name" value="P-loop_NTPase"/>
</dbReference>
<dbReference type="EMBL" id="FO082278">
    <property type="protein sequence ID" value="CCO14414.1"/>
    <property type="molecule type" value="Genomic_DNA"/>
</dbReference>
<dbReference type="RefSeq" id="XP_007515535.1">
    <property type="nucleotide sequence ID" value="XM_007515473.1"/>
</dbReference>
<organism evidence="6 7">
    <name type="scientific">Bathycoccus prasinos</name>
    <dbReference type="NCBI Taxonomy" id="41875"/>
    <lineage>
        <taxon>Eukaryota</taxon>
        <taxon>Viridiplantae</taxon>
        <taxon>Chlorophyta</taxon>
        <taxon>Mamiellophyceae</taxon>
        <taxon>Mamiellales</taxon>
        <taxon>Bathycoccaceae</taxon>
        <taxon>Bathycoccus</taxon>
    </lineage>
</organism>
<dbReference type="STRING" id="41875.K8E9V2"/>
<dbReference type="InterPro" id="IPR003439">
    <property type="entry name" value="ABC_transporter-like_ATP-bd"/>
</dbReference>
<dbReference type="Pfam" id="PF00005">
    <property type="entry name" value="ABC_tran"/>
    <property type="match status" value="1"/>
</dbReference>
<dbReference type="PROSITE" id="PS00211">
    <property type="entry name" value="ABC_TRANSPORTER_1"/>
    <property type="match status" value="1"/>
</dbReference>
<dbReference type="AlphaFoldDB" id="K8E9V2"/>
<dbReference type="eggNOG" id="KOG0055">
    <property type="taxonomic scope" value="Eukaryota"/>
</dbReference>
<keyword evidence="1" id="KW-0813">Transport</keyword>
<feature type="region of interest" description="Disordered" evidence="4">
    <location>
        <begin position="9"/>
        <end position="28"/>
    </location>
</feature>
<dbReference type="SMART" id="SM00382">
    <property type="entry name" value="AAA"/>
    <property type="match status" value="1"/>
</dbReference>
<dbReference type="InterPro" id="IPR003593">
    <property type="entry name" value="AAA+_ATPase"/>
</dbReference>
<dbReference type="KEGG" id="bpg:Bathy01g05240"/>
<evidence type="ECO:0000256" key="1">
    <source>
        <dbReference type="ARBA" id="ARBA00022448"/>
    </source>
</evidence>
<dbReference type="Gene3D" id="3.40.50.300">
    <property type="entry name" value="P-loop containing nucleotide triphosphate hydrolases"/>
    <property type="match status" value="1"/>
</dbReference>
<keyword evidence="3" id="KW-0067">ATP-binding</keyword>
<reference evidence="6" key="1">
    <citation type="submission" date="2011-10" db="EMBL/GenBank/DDBJ databases">
        <authorList>
            <person name="Genoscope - CEA"/>
        </authorList>
    </citation>
    <scope>NUCLEOTIDE SEQUENCE [LARGE SCALE GENOMIC DNA]</scope>
    <source>
        <strain evidence="6">RCC 1105</strain>
    </source>
</reference>
<evidence type="ECO:0000313" key="7">
    <source>
        <dbReference type="Proteomes" id="UP000198341"/>
    </source>
</evidence>
<accession>K8E9V2</accession>
<dbReference type="Proteomes" id="UP000198341">
    <property type="component" value="Chromosome 1"/>
</dbReference>
<evidence type="ECO:0000256" key="2">
    <source>
        <dbReference type="ARBA" id="ARBA00022741"/>
    </source>
</evidence>
<dbReference type="PANTHER" id="PTHR43023">
    <property type="entry name" value="PROTEIN TRIGALACTOSYLDIACYLGLYCEROL 3, CHLOROPLASTIC"/>
    <property type="match status" value="1"/>
</dbReference>
<protein>
    <submittedName>
        <fullName evidence="6">ABC transporter-like protein</fullName>
    </submittedName>
</protein>
<dbReference type="CDD" id="cd03261">
    <property type="entry name" value="ABC_Org_Solvent_Resistant"/>
    <property type="match status" value="1"/>
</dbReference>
<keyword evidence="7" id="KW-1185">Reference proteome</keyword>